<dbReference type="GO" id="GO:1901605">
    <property type="term" value="P:alpha-amino acid metabolic process"/>
    <property type="evidence" value="ECO:0007669"/>
    <property type="project" value="TreeGrafter"/>
</dbReference>
<dbReference type="GO" id="GO:0003700">
    <property type="term" value="F:DNA-binding transcription factor activity"/>
    <property type="evidence" value="ECO:0007669"/>
    <property type="project" value="InterPro"/>
</dbReference>
<comment type="similarity">
    <text evidence="2">In the C-terminal section; belongs to the class-I pyridoxal-phosphate-dependent aminotransferase family.</text>
</comment>
<gene>
    <name evidence="13" type="ORF">HLPR_14130</name>
</gene>
<keyword evidence="9" id="KW-0805">Transcription regulation</keyword>
<evidence type="ECO:0000256" key="5">
    <source>
        <dbReference type="ARBA" id="ARBA00015123"/>
    </source>
</evidence>
<dbReference type="Pfam" id="PF00155">
    <property type="entry name" value="Aminotran_1_2"/>
    <property type="match status" value="1"/>
</dbReference>
<dbReference type="InterPro" id="IPR015424">
    <property type="entry name" value="PyrdxlP-dep_Trfase"/>
</dbReference>
<evidence type="ECO:0000256" key="8">
    <source>
        <dbReference type="ARBA" id="ARBA00022898"/>
    </source>
</evidence>
<comment type="subunit">
    <text evidence="4">Homodimer.</text>
</comment>
<dbReference type="CDD" id="cd00609">
    <property type="entry name" value="AAT_like"/>
    <property type="match status" value="1"/>
</dbReference>
<dbReference type="KEGG" id="hprf:HLPR_14130"/>
<dbReference type="InterPro" id="IPR036390">
    <property type="entry name" value="WH_DNA-bd_sf"/>
</dbReference>
<keyword evidence="14" id="KW-1185">Reference proteome</keyword>
<dbReference type="GO" id="GO:0008483">
    <property type="term" value="F:transaminase activity"/>
    <property type="evidence" value="ECO:0007669"/>
    <property type="project" value="UniProtKB-KW"/>
</dbReference>
<reference evidence="13 14" key="1">
    <citation type="submission" date="2023-08" db="EMBL/GenBank/DDBJ databases">
        <title>Helicovermis profunda gen. nov., sp. nov., a novel mesophilic, fermentative bacterium within the Bacillota from a deep-sea hydrothermal vent chimney.</title>
        <authorList>
            <person name="Miyazaki U."/>
            <person name="Mizutani D."/>
            <person name="Hashimoto Y."/>
            <person name="Tame A."/>
            <person name="Sawayama S."/>
            <person name="Miyazaki J."/>
            <person name="Takai K."/>
            <person name="Nakagawa S."/>
        </authorList>
    </citation>
    <scope>NUCLEOTIDE SEQUENCE [LARGE SCALE GENOMIC DNA]</scope>
    <source>
        <strain evidence="13 14">S502</strain>
    </source>
</reference>
<keyword evidence="8" id="KW-0663">Pyridoxal phosphate</keyword>
<dbReference type="EMBL" id="AP028654">
    <property type="protein sequence ID" value="BEP29082.1"/>
    <property type="molecule type" value="Genomic_DNA"/>
</dbReference>
<protein>
    <recommendedName>
        <fullName evidence="5">HTH-type transcriptional regulator NorG</fullName>
    </recommendedName>
</protein>
<dbReference type="Gene3D" id="1.10.10.10">
    <property type="entry name" value="Winged helix-like DNA-binding domain superfamily/Winged helix DNA-binding domain"/>
    <property type="match status" value="1"/>
</dbReference>
<name>A0AAU9EAZ4_9FIRM</name>
<accession>A0AAU9EAZ4</accession>
<keyword evidence="11" id="KW-0804">Transcription</keyword>
<dbReference type="PANTHER" id="PTHR42790:SF19">
    <property type="entry name" value="KYNURENINE_ALPHA-AMINOADIPATE AMINOTRANSFERASE, MITOCHONDRIAL"/>
    <property type="match status" value="1"/>
</dbReference>
<dbReference type="Gene3D" id="3.90.1150.10">
    <property type="entry name" value="Aspartate Aminotransferase, domain 1"/>
    <property type="match status" value="1"/>
</dbReference>
<dbReference type="InterPro" id="IPR004839">
    <property type="entry name" value="Aminotransferase_I/II_large"/>
</dbReference>
<keyword evidence="10" id="KW-0238">DNA-binding</keyword>
<keyword evidence="6 13" id="KW-0032">Aminotransferase</keyword>
<organism evidence="13 14">
    <name type="scientific">Helicovermis profundi</name>
    <dbReference type="NCBI Taxonomy" id="3065157"/>
    <lineage>
        <taxon>Bacteria</taxon>
        <taxon>Bacillati</taxon>
        <taxon>Bacillota</taxon>
        <taxon>Clostridia</taxon>
        <taxon>Helicovermis</taxon>
    </lineage>
</organism>
<dbReference type="PANTHER" id="PTHR42790">
    <property type="entry name" value="AMINOTRANSFERASE"/>
    <property type="match status" value="1"/>
</dbReference>
<comment type="cofactor">
    <cofactor evidence="1">
        <name>pyridoxal 5'-phosphate</name>
        <dbReference type="ChEBI" id="CHEBI:597326"/>
    </cofactor>
</comment>
<feature type="domain" description="HTH gntR-type" evidence="12">
    <location>
        <begin position="11"/>
        <end position="79"/>
    </location>
</feature>
<sequence>MKFTINRNDPLPLYLQIKNEIEMLILSEEYPNGFILLSERKLADILGVNRSTTIKSYDLLKDMGLIESKVGKGTYVIYEKNIANNENIFNEIYWDNYLGNYSFKNSINIMSKIMSEVSKENLISLSGGFPSKEVYPYDKLKQINIEILENNEIFFQTPVRGDRAFVLTLIKYLYSNKHIKLNHKELMVTSGSQQALNLLIQTFVNPGDNIIIENPSFFGAIHLFRKAKANLISTNISGEGIDLNHIEFQLKNNNIKFMYLLPNFQNPTGYNMSIEDRKKILYLSKKYKVPIIEEDPYGELYFDKYTPSIKSLDTENFVVHIGTFSKTLSPGFRIGYIAADKTVIKKLTLLNQFIDIHANTISQNIINKFLSKDFYNEHLEIVRSHYKLKRDAMVNELNKGQLTFQIPKGGYYIWCQLDKRISVDLLLKESLKNGVDFIPGEFFFNNSYEGRNFIRLNFTSSTKKEIIKGVRIINDIIKNMR</sequence>
<dbReference type="RefSeq" id="WP_338534750.1">
    <property type="nucleotide sequence ID" value="NZ_AP028654.1"/>
</dbReference>
<evidence type="ECO:0000313" key="14">
    <source>
        <dbReference type="Proteomes" id="UP001321786"/>
    </source>
</evidence>
<dbReference type="InterPro" id="IPR050859">
    <property type="entry name" value="Class-I_PLP-dep_aminotransf"/>
</dbReference>
<evidence type="ECO:0000256" key="2">
    <source>
        <dbReference type="ARBA" id="ARBA00005384"/>
    </source>
</evidence>
<proteinExistence type="inferred from homology"/>
<comment type="similarity">
    <text evidence="3">Belongs to the class-I pyridoxal-phosphate-dependent aminotransferase family.</text>
</comment>
<evidence type="ECO:0000256" key="1">
    <source>
        <dbReference type="ARBA" id="ARBA00001933"/>
    </source>
</evidence>
<dbReference type="InterPro" id="IPR015422">
    <property type="entry name" value="PyrdxlP-dep_Trfase_small"/>
</dbReference>
<evidence type="ECO:0000256" key="7">
    <source>
        <dbReference type="ARBA" id="ARBA00022679"/>
    </source>
</evidence>
<evidence type="ECO:0000256" key="4">
    <source>
        <dbReference type="ARBA" id="ARBA00011738"/>
    </source>
</evidence>
<evidence type="ECO:0000313" key="13">
    <source>
        <dbReference type="EMBL" id="BEP29082.1"/>
    </source>
</evidence>
<evidence type="ECO:0000256" key="9">
    <source>
        <dbReference type="ARBA" id="ARBA00023015"/>
    </source>
</evidence>
<dbReference type="Gene3D" id="3.40.640.10">
    <property type="entry name" value="Type I PLP-dependent aspartate aminotransferase-like (Major domain)"/>
    <property type="match status" value="1"/>
</dbReference>
<dbReference type="Proteomes" id="UP001321786">
    <property type="component" value="Chromosome"/>
</dbReference>
<evidence type="ECO:0000256" key="6">
    <source>
        <dbReference type="ARBA" id="ARBA00022576"/>
    </source>
</evidence>
<evidence type="ECO:0000259" key="12">
    <source>
        <dbReference type="PROSITE" id="PS50949"/>
    </source>
</evidence>
<dbReference type="InterPro" id="IPR015421">
    <property type="entry name" value="PyrdxlP-dep_Trfase_major"/>
</dbReference>
<evidence type="ECO:0000256" key="10">
    <source>
        <dbReference type="ARBA" id="ARBA00023125"/>
    </source>
</evidence>
<dbReference type="AlphaFoldDB" id="A0AAU9EAZ4"/>
<dbReference type="PROSITE" id="PS50949">
    <property type="entry name" value="HTH_GNTR"/>
    <property type="match status" value="1"/>
</dbReference>
<dbReference type="SUPFAM" id="SSF46785">
    <property type="entry name" value="Winged helix' DNA-binding domain"/>
    <property type="match status" value="1"/>
</dbReference>
<dbReference type="Pfam" id="PF00392">
    <property type="entry name" value="GntR"/>
    <property type="match status" value="1"/>
</dbReference>
<dbReference type="InterPro" id="IPR036388">
    <property type="entry name" value="WH-like_DNA-bd_sf"/>
</dbReference>
<evidence type="ECO:0000256" key="11">
    <source>
        <dbReference type="ARBA" id="ARBA00023163"/>
    </source>
</evidence>
<dbReference type="GO" id="GO:0030170">
    <property type="term" value="F:pyridoxal phosphate binding"/>
    <property type="evidence" value="ECO:0007669"/>
    <property type="project" value="InterPro"/>
</dbReference>
<dbReference type="FunFam" id="3.40.640.10:FF:000053">
    <property type="entry name" value="Aminotransferase, class I"/>
    <property type="match status" value="1"/>
</dbReference>
<dbReference type="GO" id="GO:0003677">
    <property type="term" value="F:DNA binding"/>
    <property type="evidence" value="ECO:0007669"/>
    <property type="project" value="UniProtKB-KW"/>
</dbReference>
<dbReference type="InterPro" id="IPR000524">
    <property type="entry name" value="Tscrpt_reg_HTH_GntR"/>
</dbReference>
<keyword evidence="7" id="KW-0808">Transferase</keyword>
<dbReference type="SMART" id="SM00345">
    <property type="entry name" value="HTH_GNTR"/>
    <property type="match status" value="1"/>
</dbReference>
<dbReference type="CDD" id="cd07377">
    <property type="entry name" value="WHTH_GntR"/>
    <property type="match status" value="1"/>
</dbReference>
<evidence type="ECO:0000256" key="3">
    <source>
        <dbReference type="ARBA" id="ARBA00007441"/>
    </source>
</evidence>
<dbReference type="SUPFAM" id="SSF53383">
    <property type="entry name" value="PLP-dependent transferases"/>
    <property type="match status" value="1"/>
</dbReference>